<keyword evidence="2" id="KW-1133">Transmembrane helix</keyword>
<evidence type="ECO:0000313" key="4">
    <source>
        <dbReference type="Proteomes" id="UP000272400"/>
    </source>
</evidence>
<protein>
    <submittedName>
        <fullName evidence="3">Multisubunit Na+/H+ antiporter MnhB subunit</fullName>
    </submittedName>
</protein>
<dbReference type="EMBL" id="RJKE01000001">
    <property type="protein sequence ID" value="ROO90008.1"/>
    <property type="molecule type" value="Genomic_DNA"/>
</dbReference>
<organism evidence="3 4">
    <name type="scientific">Actinocorallia herbida</name>
    <dbReference type="NCBI Taxonomy" id="58109"/>
    <lineage>
        <taxon>Bacteria</taxon>
        <taxon>Bacillati</taxon>
        <taxon>Actinomycetota</taxon>
        <taxon>Actinomycetes</taxon>
        <taxon>Streptosporangiales</taxon>
        <taxon>Thermomonosporaceae</taxon>
        <taxon>Actinocorallia</taxon>
    </lineage>
</organism>
<feature type="compositionally biased region" description="Low complexity" evidence="1">
    <location>
        <begin position="160"/>
        <end position="189"/>
    </location>
</feature>
<keyword evidence="2" id="KW-0812">Transmembrane</keyword>
<dbReference type="RefSeq" id="WP_123669021.1">
    <property type="nucleotide sequence ID" value="NZ_RJKE01000001.1"/>
</dbReference>
<feature type="transmembrane region" description="Helical" evidence="2">
    <location>
        <begin position="52"/>
        <end position="68"/>
    </location>
</feature>
<dbReference type="Proteomes" id="UP000272400">
    <property type="component" value="Unassembled WGS sequence"/>
</dbReference>
<accession>A0A3N1DA77</accession>
<feature type="transmembrane region" description="Helical" evidence="2">
    <location>
        <begin position="116"/>
        <end position="135"/>
    </location>
</feature>
<gene>
    <name evidence="3" type="ORF">EDD29_7721</name>
</gene>
<dbReference type="OrthoDB" id="3431999at2"/>
<evidence type="ECO:0000256" key="1">
    <source>
        <dbReference type="SAM" id="MobiDB-lite"/>
    </source>
</evidence>
<feature type="transmembrane region" description="Helical" evidence="2">
    <location>
        <begin position="80"/>
        <end position="104"/>
    </location>
</feature>
<feature type="region of interest" description="Disordered" evidence="1">
    <location>
        <begin position="152"/>
        <end position="295"/>
    </location>
</feature>
<keyword evidence="4" id="KW-1185">Reference proteome</keyword>
<sequence>MNTEALQRLREPAAYLLLGAAALQVLAGLIWLFSSGGFTTRALGETANSGNFTGFILAALTVLAVLFATRPAPSPAAKNIVTGALVIVAIGLVLGVISLFSGLLTEFSTGGGKAAAFFYGLSKIAVSGGAGYFIFLNFKTFQPARPAQVPGQVYGQQPFGADPYGQQQYGQPGQPAQQYGQQQYGVQDPYAPPAAQPGQPAAQPGQDPYAPQHSAPGADPYGQQPQQYGQPGQQYGQPQDPYGQQPAQPGQQPYGQQQPPQADPGGWTRQFGDNDPAAPPQQSDQNWYRGDQGPQ</sequence>
<feature type="compositionally biased region" description="Low complexity" evidence="1">
    <location>
        <begin position="196"/>
        <end position="266"/>
    </location>
</feature>
<dbReference type="AlphaFoldDB" id="A0A3N1DA77"/>
<evidence type="ECO:0000256" key="2">
    <source>
        <dbReference type="SAM" id="Phobius"/>
    </source>
</evidence>
<name>A0A3N1DA77_9ACTN</name>
<feature type="transmembrane region" description="Helical" evidence="2">
    <location>
        <begin position="12"/>
        <end position="32"/>
    </location>
</feature>
<reference evidence="3 4" key="1">
    <citation type="submission" date="2018-11" db="EMBL/GenBank/DDBJ databases">
        <title>Sequencing the genomes of 1000 actinobacteria strains.</title>
        <authorList>
            <person name="Klenk H.-P."/>
        </authorList>
    </citation>
    <scope>NUCLEOTIDE SEQUENCE [LARGE SCALE GENOMIC DNA]</scope>
    <source>
        <strain evidence="3 4">DSM 44254</strain>
    </source>
</reference>
<evidence type="ECO:0000313" key="3">
    <source>
        <dbReference type="EMBL" id="ROO90008.1"/>
    </source>
</evidence>
<proteinExistence type="predicted"/>
<keyword evidence="2" id="KW-0472">Membrane</keyword>
<comment type="caution">
    <text evidence="3">The sequence shown here is derived from an EMBL/GenBank/DDBJ whole genome shotgun (WGS) entry which is preliminary data.</text>
</comment>